<reference evidence="1 2" key="1">
    <citation type="journal article" date="2018" name="Genomics">
        <title>Molecular footprints of inshore aquatic adaptation in Indo-Pacific humpback dolphin (Sousa chinensis).</title>
        <authorList>
            <person name="Ming Y."/>
            <person name="Jian J."/>
            <person name="Yu F."/>
            <person name="Yu X."/>
            <person name="Wang J."/>
            <person name="Liu W."/>
        </authorList>
    </citation>
    <scope>NUCLEOTIDE SEQUENCE [LARGE SCALE GENOMIC DNA]</scope>
    <source>
        <strain evidence="1">MY-2018</strain>
        <tissue evidence="1">Skin</tissue>
    </source>
</reference>
<dbReference type="Proteomes" id="UP000295264">
    <property type="component" value="Unassembled WGS sequence"/>
</dbReference>
<feature type="non-terminal residue" evidence="1">
    <location>
        <position position="1"/>
    </location>
</feature>
<dbReference type="AlphaFoldDB" id="A0A484GQG9"/>
<proteinExistence type="predicted"/>
<dbReference type="EMBL" id="QWLN02005675">
    <property type="protein sequence ID" value="TEA37426.1"/>
    <property type="molecule type" value="Genomic_DNA"/>
</dbReference>
<comment type="caution">
    <text evidence="1">The sequence shown here is derived from an EMBL/GenBank/DDBJ whole genome shotgun (WGS) entry which is preliminary data.</text>
</comment>
<evidence type="ECO:0000313" key="2">
    <source>
        <dbReference type="Proteomes" id="UP000295264"/>
    </source>
</evidence>
<keyword evidence="2" id="KW-1185">Reference proteome</keyword>
<gene>
    <name evidence="1" type="ORF">DBR06_SOUSAS1910158</name>
</gene>
<protein>
    <submittedName>
        <fullName evidence="1">Uncharacterized protein</fullName>
    </submittedName>
</protein>
<organism evidence="1 2">
    <name type="scientific">Sousa chinensis</name>
    <name type="common">Indo-pacific humpbacked dolphin</name>
    <name type="synonym">Steno chinensis</name>
    <dbReference type="NCBI Taxonomy" id="103600"/>
    <lineage>
        <taxon>Eukaryota</taxon>
        <taxon>Metazoa</taxon>
        <taxon>Chordata</taxon>
        <taxon>Craniata</taxon>
        <taxon>Vertebrata</taxon>
        <taxon>Euteleostomi</taxon>
        <taxon>Mammalia</taxon>
        <taxon>Eutheria</taxon>
        <taxon>Laurasiatheria</taxon>
        <taxon>Artiodactyla</taxon>
        <taxon>Whippomorpha</taxon>
        <taxon>Cetacea</taxon>
        <taxon>Odontoceti</taxon>
        <taxon>Delphinidae</taxon>
        <taxon>Sousa</taxon>
    </lineage>
</organism>
<accession>A0A484GQG9</accession>
<evidence type="ECO:0000313" key="1">
    <source>
        <dbReference type="EMBL" id="TEA37426.1"/>
    </source>
</evidence>
<name>A0A484GQG9_SOUCH</name>
<sequence>RNKDYPIIYLSKLSRKHNEDKDSSNKHSITFTFIPVMLSNTFRQSTVNMDES</sequence>